<reference evidence="2" key="2">
    <citation type="journal article" date="2017" name="Genome Announc.">
        <title>High-Quality Draft Genome Sequence of Burkholderia contaminans CH-1, a Gram-Negative Bacterium That Metabolizes 2-Azahypoxanthine, a Plant Growth-Regulating Compound.</title>
        <authorList>
            <person name="Choi J.-H."/>
            <person name="Sugiura H."/>
            <person name="Moriuchi R."/>
            <person name="Kawagishi H."/>
            <person name="Dohra H."/>
        </authorList>
    </citation>
    <scope>NUCLEOTIDE SEQUENCE</scope>
    <source>
        <strain evidence="2">CH-1</strain>
    </source>
</reference>
<gene>
    <name evidence="2" type="ORF">BCCH1_43180</name>
</gene>
<evidence type="ECO:0000313" key="2">
    <source>
        <dbReference type="EMBL" id="BBA41850.1"/>
    </source>
</evidence>
<reference evidence="2" key="1">
    <citation type="journal article" date="2016" name="Biosci. Biotechnol. Biochem.">
        <title>Bioconversion of AHX to AOH by resting cells of Burkholderia contaminans CH-1.</title>
        <authorList>
            <person name="Choi J.H."/>
            <person name="Kikuchi A."/>
            <person name="Pumkaeo P."/>
            <person name="Hirai H."/>
            <person name="Tokuyama S."/>
            <person name="Kawagishi H."/>
        </authorList>
    </citation>
    <scope>NUCLEOTIDE SEQUENCE</scope>
    <source>
        <strain evidence="2">CH-1</strain>
    </source>
</reference>
<proteinExistence type="predicted"/>
<feature type="chain" id="PRO_5013055348" evidence="1">
    <location>
        <begin position="22"/>
        <end position="80"/>
    </location>
</feature>
<accession>A0A250LBA4</accession>
<organism evidence="2">
    <name type="scientific">Burkholderia contaminans</name>
    <dbReference type="NCBI Taxonomy" id="488447"/>
    <lineage>
        <taxon>Bacteria</taxon>
        <taxon>Pseudomonadati</taxon>
        <taxon>Pseudomonadota</taxon>
        <taxon>Betaproteobacteria</taxon>
        <taxon>Burkholderiales</taxon>
        <taxon>Burkholderiaceae</taxon>
        <taxon>Burkholderia</taxon>
        <taxon>Burkholderia cepacia complex</taxon>
    </lineage>
</organism>
<dbReference type="AlphaFoldDB" id="A0A250LBA4"/>
<sequence length="80" mass="8533">MSFRKFRLFCAWAGSIAAAHAAPASTRVTTERDARIDMLFSLDVRSNGAVHAGKPGAGHPARTLRLSASEDSMRAVDAAF</sequence>
<feature type="signal peptide" evidence="1">
    <location>
        <begin position="1"/>
        <end position="21"/>
    </location>
</feature>
<name>A0A250LBA4_9BURK</name>
<protein>
    <submittedName>
        <fullName evidence="2">Uncharacterized protein</fullName>
    </submittedName>
</protein>
<evidence type="ECO:0000256" key="1">
    <source>
        <dbReference type="SAM" id="SignalP"/>
    </source>
</evidence>
<keyword evidence="1" id="KW-0732">Signal</keyword>
<dbReference type="EMBL" id="AP018358">
    <property type="protein sequence ID" value="BBA41850.1"/>
    <property type="molecule type" value="Genomic_DNA"/>
</dbReference>